<protein>
    <submittedName>
        <fullName evidence="1">Uncharacterized protein</fullName>
    </submittedName>
</protein>
<dbReference type="EMBL" id="ABGD02000024">
    <property type="protein sequence ID" value="EDS10346.1"/>
    <property type="molecule type" value="Genomic_DNA"/>
</dbReference>
<sequence>MGNGKSTRYMVCIGRFSISCGGYYDCIKRMDKPNKKKRPPDSCIATAAKAFNAILIEVLIW</sequence>
<dbReference type="HOGENOM" id="CLU_2912287_0_0_9"/>
<accession>B0PEF7</accession>
<name>B0PEF7_9FIRM</name>
<dbReference type="AlphaFoldDB" id="B0PEF7"/>
<reference evidence="1" key="1">
    <citation type="submission" date="2007-11" db="EMBL/GenBank/DDBJ databases">
        <authorList>
            <person name="Fulton L."/>
            <person name="Clifton S."/>
            <person name="Fulton B."/>
            <person name="Xu J."/>
            <person name="Minx P."/>
            <person name="Pepin K.H."/>
            <person name="Johnson M."/>
            <person name="Thiruvilangam P."/>
            <person name="Bhonagiri V."/>
            <person name="Nash W.E."/>
            <person name="Mardis E.R."/>
            <person name="Wilson R.K."/>
        </authorList>
    </citation>
    <scope>NUCLEOTIDE SEQUENCE [LARGE SCALE GENOMIC DNA]</scope>
    <source>
        <strain evidence="1">DSM 17241</strain>
    </source>
</reference>
<comment type="caution">
    <text evidence="1">The sequence shown here is derived from an EMBL/GenBank/DDBJ whole genome shotgun (WGS) entry which is preliminary data.</text>
</comment>
<evidence type="ECO:0000313" key="1">
    <source>
        <dbReference type="EMBL" id="EDS10346.1"/>
    </source>
</evidence>
<proteinExistence type="predicted"/>
<reference evidence="1" key="2">
    <citation type="submission" date="2013-09" db="EMBL/GenBank/DDBJ databases">
        <title>Draft genome sequence of Anaerotruncus colihominis(DSM 17241).</title>
        <authorList>
            <person name="Sudarsanam P."/>
            <person name="Ley R."/>
            <person name="Guruge J."/>
            <person name="Turnbaugh P.J."/>
            <person name="Mahowald M."/>
            <person name="Liep D."/>
            <person name="Gordon J."/>
        </authorList>
    </citation>
    <scope>NUCLEOTIDE SEQUENCE</scope>
    <source>
        <strain evidence="1">DSM 17241</strain>
    </source>
</reference>
<organism evidence="1 2">
    <name type="scientific">Anaerotruncus colihominis DSM 17241</name>
    <dbReference type="NCBI Taxonomy" id="445972"/>
    <lineage>
        <taxon>Bacteria</taxon>
        <taxon>Bacillati</taxon>
        <taxon>Bacillota</taxon>
        <taxon>Clostridia</taxon>
        <taxon>Eubacteriales</taxon>
        <taxon>Oscillospiraceae</taxon>
        <taxon>Anaerotruncus</taxon>
    </lineage>
</organism>
<gene>
    <name evidence="1" type="ORF">ANACOL_02948</name>
</gene>
<dbReference type="Proteomes" id="UP000003803">
    <property type="component" value="Unassembled WGS sequence"/>
</dbReference>
<evidence type="ECO:0000313" key="2">
    <source>
        <dbReference type="Proteomes" id="UP000003803"/>
    </source>
</evidence>
<keyword evidence="2" id="KW-1185">Reference proteome</keyword>